<dbReference type="RefSeq" id="WP_213408330.1">
    <property type="nucleotide sequence ID" value="NZ_CP074441.1"/>
</dbReference>
<evidence type="ECO:0000313" key="2">
    <source>
        <dbReference type="Proteomes" id="UP001526225"/>
    </source>
</evidence>
<evidence type="ECO:0000313" key="1">
    <source>
        <dbReference type="EMBL" id="MCW0952992.1"/>
    </source>
</evidence>
<dbReference type="Proteomes" id="UP001526225">
    <property type="component" value="Unassembled WGS sequence"/>
</dbReference>
<accession>A0ABT3E3N0</accession>
<proteinExistence type="predicted"/>
<organism evidence="1 2">
    <name type="scientific">Weissella ceti</name>
    <dbReference type="NCBI Taxonomy" id="759620"/>
    <lineage>
        <taxon>Bacteria</taxon>
        <taxon>Bacillati</taxon>
        <taxon>Bacillota</taxon>
        <taxon>Bacilli</taxon>
        <taxon>Lactobacillales</taxon>
        <taxon>Lactobacillaceae</taxon>
        <taxon>Weissella</taxon>
    </lineage>
</organism>
<gene>
    <name evidence="1" type="ORF">OIT44_02760</name>
</gene>
<name>A0ABT3E3N0_9LACO</name>
<reference evidence="1 2" key="1">
    <citation type="submission" date="2022-10" db="EMBL/GenBank/DDBJ databases">
        <title>Weissella fermenti sp. nov., isolated from fermented cabbage.</title>
        <authorList>
            <person name="Lee J.K."/>
            <person name="Baek J.H."/>
            <person name="Choi D.G."/>
            <person name="Kim J.M."/>
            <person name="Jeon C.O."/>
        </authorList>
    </citation>
    <scope>NUCLEOTIDE SEQUENCE [LARGE SCALE GENOMIC DNA]</scope>
    <source>
        <strain evidence="1 2">KACC 18534</strain>
    </source>
</reference>
<dbReference type="EMBL" id="JAOZFE010000002">
    <property type="protein sequence ID" value="MCW0952992.1"/>
    <property type="molecule type" value="Genomic_DNA"/>
</dbReference>
<comment type="caution">
    <text evidence="1">The sequence shown here is derived from an EMBL/GenBank/DDBJ whole genome shotgun (WGS) entry which is preliminary data.</text>
</comment>
<sequence>MKIDINALTGVFILLGTISPVLVQVFTTLRLKAKNERVKLALGFAIQVVESIGQANRYLPDNKKADAIDMLNERLAQNGIAHKFTQEQLEGYINQVKEDV</sequence>
<keyword evidence="2" id="KW-1185">Reference proteome</keyword>
<protein>
    <submittedName>
        <fullName evidence="1">Phage holin, LLH family</fullName>
    </submittedName>
</protein>